<protein>
    <submittedName>
        <fullName evidence="1">Ecdysteroid-phosphate phosphatase</fullName>
    </submittedName>
</protein>
<proteinExistence type="evidence at transcript level"/>
<dbReference type="InterPro" id="IPR051710">
    <property type="entry name" value="Phosphatase_SH3-domain"/>
</dbReference>
<dbReference type="InterPro" id="IPR029033">
    <property type="entry name" value="His_PPase_superfam"/>
</dbReference>
<dbReference type="Gene3D" id="3.40.50.1240">
    <property type="entry name" value="Phosphoglycerate mutase-like"/>
    <property type="match status" value="1"/>
</dbReference>
<organism evidence="1">
    <name type="scientific">Antheraea pernyi</name>
    <name type="common">Chinese oak silk moth</name>
    <name type="synonym">Bombyx pernyi</name>
    <dbReference type="NCBI Taxonomy" id="7119"/>
    <lineage>
        <taxon>Eukaryota</taxon>
        <taxon>Metazoa</taxon>
        <taxon>Ecdysozoa</taxon>
        <taxon>Arthropoda</taxon>
        <taxon>Hexapoda</taxon>
        <taxon>Insecta</taxon>
        <taxon>Pterygota</taxon>
        <taxon>Neoptera</taxon>
        <taxon>Endopterygota</taxon>
        <taxon>Lepidoptera</taxon>
        <taxon>Glossata</taxon>
        <taxon>Ditrysia</taxon>
        <taxon>Bombycoidea</taxon>
        <taxon>Saturniidae</taxon>
        <taxon>Saturniinae</taxon>
        <taxon>Saturniini</taxon>
        <taxon>Antheraea</taxon>
    </lineage>
</organism>
<dbReference type="AlphaFoldDB" id="A0A0S1MM79"/>
<dbReference type="GO" id="GO:0016791">
    <property type="term" value="F:phosphatase activity"/>
    <property type="evidence" value="ECO:0007669"/>
    <property type="project" value="UniProtKB-ARBA"/>
</dbReference>
<dbReference type="PANTHER" id="PTHR16469">
    <property type="entry name" value="UBIQUITIN-ASSOCIATED AND SH3 DOMAIN-CONTAINING BA-RELATED"/>
    <property type="match status" value="1"/>
</dbReference>
<reference evidence="1" key="1">
    <citation type="submission" date="2015-05" db="EMBL/GenBank/DDBJ databases">
        <title>gene cloning and expression pattern in Chinese oak silkworm, Antheraea pernyi.</title>
        <authorList>
            <person name="Wang Y."/>
            <person name="Liu W."/>
            <person name="Jiang Y.R."/>
            <person name="Li H.J."/>
            <person name="Qin L."/>
        </authorList>
    </citation>
    <scope>NUCLEOTIDE SEQUENCE</scope>
    <source>
        <strain evidence="1">Shenhuang No.2</strain>
    </source>
</reference>
<sequence length="336" mass="38097">MASNYPHEDADKLAYEKSEETYKEWDKYWKAVQLDKTESIMTVTQGTPIDWEAGTARGTGDVHNKSADSDKDRRWVFAMRHGERVDHTYGNWVPHCFDDNNTYTRKDLNLPLRLGERVGGKDSYAKDTPLTRVGQLQARLVGEGLRLAGIPIKHVYASCALRCVETAHYFLEGLQADNTVKVKVDPGLFEYKMWHLIKGMAPFMTPLELHKAGYNVDLSYKPYVEIDTVSPESLEDFYKRNEKTMHAAVDDTESEGGNIIFVGHAATLDLMAVALQRLREDNTDQKPYQISKHLLRVPYCALGAMKGKPWEIVAPPCPPSINSSSGRFDWKILLDL</sequence>
<dbReference type="EMBL" id="KR821067">
    <property type="protein sequence ID" value="ALL42055.1"/>
    <property type="molecule type" value="mRNA"/>
</dbReference>
<name>A0A0S1MM79_ANTPE</name>
<dbReference type="SUPFAM" id="SSF53254">
    <property type="entry name" value="Phosphoglycerate mutase-like"/>
    <property type="match status" value="1"/>
</dbReference>
<dbReference type="InterPro" id="IPR013078">
    <property type="entry name" value="His_Pase_superF_clade-1"/>
</dbReference>
<dbReference type="PANTHER" id="PTHR16469:SF27">
    <property type="entry name" value="UBIQUITIN-ASSOCIATED AND SH3 DOMAIN-CONTAINING BA-RELATED"/>
    <property type="match status" value="1"/>
</dbReference>
<evidence type="ECO:0000313" key="1">
    <source>
        <dbReference type="EMBL" id="ALL42055.1"/>
    </source>
</evidence>
<dbReference type="CDD" id="cd07067">
    <property type="entry name" value="HP_PGM_like"/>
    <property type="match status" value="1"/>
</dbReference>
<dbReference type="Pfam" id="PF00300">
    <property type="entry name" value="His_Phos_1"/>
    <property type="match status" value="1"/>
</dbReference>
<accession>A0A0S1MM79</accession>